<feature type="domain" description="Glycosyl transferase family 1" evidence="2">
    <location>
        <begin position="188"/>
        <end position="350"/>
    </location>
</feature>
<evidence type="ECO:0000313" key="3">
    <source>
        <dbReference type="EMBL" id="KFF02447.1"/>
    </source>
</evidence>
<keyword evidence="4" id="KW-1185">Reference proteome</keyword>
<sequence length="378" mass="43657">MEETKTSIGIIEPIGGHGGMDYYDYGLAMGLGSHNVKVVLYTSSETKVRNYKNVKTLIYFKKMWSSNFVLKTFKYLYGHYAAISDIKKRNIVIIHLHFFTFRSIDLLILWYAELNKIKKVVTIHDINSFDKQAKSFIEKKCFKYIDGIIVHNLSSLNALDEKFNLSIPKIIIPHGNYLPFINHSHSEYKKTDRFSLLFFGQIKKVKGLDILLSAISILKKRKCNVELTIAGKAWKSDLNEYKKMIEELQIEDTVVTDFRYIPDNEVSDFYHKADLVVLPYKNIYQSGVLLLTLSYGKPVICSDLKPFKEIIEHNENGFLFESQNADDLASKIQEIIADKIQLKNVSDNANNLVRQNYDWIKIGNSTKTFYKLIQSNSV</sequence>
<dbReference type="PANTHER" id="PTHR46401">
    <property type="entry name" value="GLYCOSYLTRANSFERASE WBBK-RELATED"/>
    <property type="match status" value="1"/>
</dbReference>
<dbReference type="GO" id="GO:0016757">
    <property type="term" value="F:glycosyltransferase activity"/>
    <property type="evidence" value="ECO:0007669"/>
    <property type="project" value="InterPro"/>
</dbReference>
<dbReference type="RefSeq" id="WP_035690238.1">
    <property type="nucleotide sequence ID" value="NZ_JPRL01000005.1"/>
</dbReference>
<keyword evidence="1" id="KW-0808">Transferase</keyword>
<comment type="caution">
    <text evidence="3">The sequence shown here is derived from an EMBL/GenBank/DDBJ whole genome shotgun (WGS) entry which is preliminary data.</text>
</comment>
<dbReference type="PANTHER" id="PTHR46401:SF2">
    <property type="entry name" value="GLYCOSYLTRANSFERASE WBBK-RELATED"/>
    <property type="match status" value="1"/>
</dbReference>
<dbReference type="Gene3D" id="3.40.50.2000">
    <property type="entry name" value="Glycogen Phosphorylase B"/>
    <property type="match status" value="2"/>
</dbReference>
<dbReference type="EMBL" id="JPRL01000005">
    <property type="protein sequence ID" value="KFF02447.1"/>
    <property type="molecule type" value="Genomic_DNA"/>
</dbReference>
<dbReference type="OrthoDB" id="9811239at2"/>
<dbReference type="InterPro" id="IPR001296">
    <property type="entry name" value="Glyco_trans_1"/>
</dbReference>
<dbReference type="GO" id="GO:0009103">
    <property type="term" value="P:lipopolysaccharide biosynthetic process"/>
    <property type="evidence" value="ECO:0007669"/>
    <property type="project" value="TreeGrafter"/>
</dbReference>
<dbReference type="STRING" id="362418.IW19_24465"/>
<dbReference type="AlphaFoldDB" id="A0A085ZDD3"/>
<dbReference type="Proteomes" id="UP000028715">
    <property type="component" value="Unassembled WGS sequence"/>
</dbReference>
<evidence type="ECO:0000256" key="1">
    <source>
        <dbReference type="ARBA" id="ARBA00022679"/>
    </source>
</evidence>
<dbReference type="Pfam" id="PF00534">
    <property type="entry name" value="Glycos_transf_1"/>
    <property type="match status" value="1"/>
</dbReference>
<gene>
    <name evidence="3" type="ORF">IW19_24465</name>
</gene>
<dbReference type="SUPFAM" id="SSF53756">
    <property type="entry name" value="UDP-Glycosyltransferase/glycogen phosphorylase"/>
    <property type="match status" value="1"/>
</dbReference>
<organism evidence="3 4">
    <name type="scientific">Flavobacterium reichenbachii</name>
    <dbReference type="NCBI Taxonomy" id="362418"/>
    <lineage>
        <taxon>Bacteria</taxon>
        <taxon>Pseudomonadati</taxon>
        <taxon>Bacteroidota</taxon>
        <taxon>Flavobacteriia</taxon>
        <taxon>Flavobacteriales</taxon>
        <taxon>Flavobacteriaceae</taxon>
        <taxon>Flavobacterium</taxon>
    </lineage>
</organism>
<protein>
    <recommendedName>
        <fullName evidence="2">Glycosyl transferase family 1 domain-containing protein</fullName>
    </recommendedName>
</protein>
<name>A0A085ZDD3_9FLAO</name>
<evidence type="ECO:0000313" key="4">
    <source>
        <dbReference type="Proteomes" id="UP000028715"/>
    </source>
</evidence>
<dbReference type="eggNOG" id="COG0438">
    <property type="taxonomic scope" value="Bacteria"/>
</dbReference>
<proteinExistence type="predicted"/>
<evidence type="ECO:0000259" key="2">
    <source>
        <dbReference type="Pfam" id="PF00534"/>
    </source>
</evidence>
<reference evidence="3 4" key="1">
    <citation type="submission" date="2014-07" db="EMBL/GenBank/DDBJ databases">
        <title>Genome of Flavobacterium reichenbachii LMG 25512.</title>
        <authorList>
            <person name="Stropko S.J."/>
            <person name="Pipes S.E."/>
            <person name="Newman J.D."/>
        </authorList>
    </citation>
    <scope>NUCLEOTIDE SEQUENCE [LARGE SCALE GENOMIC DNA]</scope>
    <source>
        <strain evidence="3 4">LMG 25512</strain>
    </source>
</reference>
<dbReference type="CDD" id="cd03801">
    <property type="entry name" value="GT4_PimA-like"/>
    <property type="match status" value="1"/>
</dbReference>
<accession>A0A085ZDD3</accession>